<gene>
    <name evidence="5" type="ORF">GWI33_021875</name>
</gene>
<dbReference type="InterPro" id="IPR014883">
    <property type="entry name" value="VRR_NUC"/>
</dbReference>
<dbReference type="Proteomes" id="UP000625711">
    <property type="component" value="Unassembled WGS sequence"/>
</dbReference>
<evidence type="ECO:0000256" key="2">
    <source>
        <dbReference type="ARBA" id="ARBA00022722"/>
    </source>
</evidence>
<accession>A0A834MI62</accession>
<evidence type="ECO:0000313" key="6">
    <source>
        <dbReference type="Proteomes" id="UP000625711"/>
    </source>
</evidence>
<dbReference type="OrthoDB" id="76364at2759"/>
<name>A0A834MI62_RHYFE</name>
<evidence type="ECO:0000256" key="1">
    <source>
        <dbReference type="ARBA" id="ARBA00001946"/>
    </source>
</evidence>
<organism evidence="5 6">
    <name type="scientific">Rhynchophorus ferrugineus</name>
    <name type="common">Red palm weevil</name>
    <name type="synonym">Curculio ferrugineus</name>
    <dbReference type="NCBI Taxonomy" id="354439"/>
    <lineage>
        <taxon>Eukaryota</taxon>
        <taxon>Metazoa</taxon>
        <taxon>Ecdysozoa</taxon>
        <taxon>Arthropoda</taxon>
        <taxon>Hexapoda</taxon>
        <taxon>Insecta</taxon>
        <taxon>Pterygota</taxon>
        <taxon>Neoptera</taxon>
        <taxon>Endopterygota</taxon>
        <taxon>Coleoptera</taxon>
        <taxon>Polyphaga</taxon>
        <taxon>Cucujiformia</taxon>
        <taxon>Curculionidae</taxon>
        <taxon>Dryophthorinae</taxon>
        <taxon>Rhynchophorus</taxon>
    </lineage>
</organism>
<dbReference type="EMBL" id="JAACXV010000074">
    <property type="protein sequence ID" value="KAF7284593.1"/>
    <property type="molecule type" value="Genomic_DNA"/>
</dbReference>
<evidence type="ECO:0000256" key="3">
    <source>
        <dbReference type="ARBA" id="ARBA00022801"/>
    </source>
</evidence>
<evidence type="ECO:0000259" key="4">
    <source>
        <dbReference type="Pfam" id="PF08774"/>
    </source>
</evidence>
<reference evidence="5" key="1">
    <citation type="submission" date="2020-08" db="EMBL/GenBank/DDBJ databases">
        <title>Genome sequencing and assembly of the red palm weevil Rhynchophorus ferrugineus.</title>
        <authorList>
            <person name="Dias G.B."/>
            <person name="Bergman C.M."/>
            <person name="Manee M."/>
        </authorList>
    </citation>
    <scope>NUCLEOTIDE SEQUENCE</scope>
    <source>
        <strain evidence="5">AA-2017</strain>
        <tissue evidence="5">Whole larva</tissue>
    </source>
</reference>
<comment type="caution">
    <text evidence="5">The sequence shown here is derived from an EMBL/GenBank/DDBJ whole genome shotgun (WGS) entry which is preliminary data.</text>
</comment>
<proteinExistence type="predicted"/>
<sequence length="120" mass="13847">MNIYQEHSHEWSVCGPINKIVPEQKIVSDVIAVIGPTLLSKIFRKVMPEFSEDKDLQRFSRGIPNLFLYNIEEEKCKFVEVTDGKHKLATNQLLWLKYLQNNRANVAIACINSGKELMKN</sequence>
<dbReference type="GO" id="GO:0016788">
    <property type="term" value="F:hydrolase activity, acting on ester bonds"/>
    <property type="evidence" value="ECO:0007669"/>
    <property type="project" value="InterPro"/>
</dbReference>
<protein>
    <recommendedName>
        <fullName evidence="4">VRR-NUC domain-containing protein</fullName>
    </recommendedName>
</protein>
<evidence type="ECO:0000313" key="5">
    <source>
        <dbReference type="EMBL" id="KAF7284593.1"/>
    </source>
</evidence>
<keyword evidence="6" id="KW-1185">Reference proteome</keyword>
<dbReference type="AlphaFoldDB" id="A0A834MI62"/>
<dbReference type="Pfam" id="PF08774">
    <property type="entry name" value="VRR_NUC"/>
    <property type="match status" value="1"/>
</dbReference>
<keyword evidence="2" id="KW-0540">Nuclease</keyword>
<keyword evidence="3" id="KW-0378">Hydrolase</keyword>
<dbReference type="GO" id="GO:0004518">
    <property type="term" value="F:nuclease activity"/>
    <property type="evidence" value="ECO:0007669"/>
    <property type="project" value="UniProtKB-KW"/>
</dbReference>
<feature type="domain" description="VRR-NUC" evidence="4">
    <location>
        <begin position="28"/>
        <end position="109"/>
    </location>
</feature>
<comment type="cofactor">
    <cofactor evidence="1">
        <name>Mg(2+)</name>
        <dbReference type="ChEBI" id="CHEBI:18420"/>
    </cofactor>
</comment>